<dbReference type="GO" id="GO:0006260">
    <property type="term" value="P:DNA replication"/>
    <property type="evidence" value="ECO:0007669"/>
    <property type="project" value="UniProtKB-UniRule"/>
</dbReference>
<keyword evidence="5" id="KW-1185">Reference proteome</keyword>
<dbReference type="EMBL" id="CANTFL010001360">
    <property type="protein sequence ID" value="CAI5738098.1"/>
    <property type="molecule type" value="Genomic_DNA"/>
</dbReference>
<evidence type="ECO:0000259" key="3">
    <source>
        <dbReference type="Pfam" id="PF04084"/>
    </source>
</evidence>
<reference evidence="4" key="1">
    <citation type="submission" date="2022-12" db="EMBL/GenBank/DDBJ databases">
        <authorList>
            <person name="Webb A."/>
        </authorList>
    </citation>
    <scope>NUCLEOTIDE SEQUENCE</scope>
    <source>
        <strain evidence="4">Hp1</strain>
    </source>
</reference>
<dbReference type="AlphaFoldDB" id="A0AAV0UPE1"/>
<feature type="region of interest" description="Disordered" evidence="2">
    <location>
        <begin position="1"/>
        <end position="26"/>
    </location>
</feature>
<comment type="subunit">
    <text evidence="1">Component of the origin recognition complex (ORC).</text>
</comment>
<dbReference type="InterPro" id="IPR007220">
    <property type="entry name" value="ORC2"/>
</dbReference>
<dbReference type="PANTHER" id="PTHR14052">
    <property type="entry name" value="ORIGIN RECOGNITION COMPLEX SUBUNIT 2"/>
    <property type="match status" value="1"/>
</dbReference>
<dbReference type="Proteomes" id="UP001162031">
    <property type="component" value="Unassembled WGS sequence"/>
</dbReference>
<comment type="subcellular location">
    <subcellularLocation>
        <location evidence="1">Nucleus</location>
    </subcellularLocation>
</comment>
<evidence type="ECO:0000313" key="5">
    <source>
        <dbReference type="Proteomes" id="UP001162031"/>
    </source>
</evidence>
<comment type="caution">
    <text evidence="4">The sequence shown here is derived from an EMBL/GenBank/DDBJ whole genome shotgun (WGS) entry which is preliminary data.</text>
</comment>
<evidence type="ECO:0000256" key="2">
    <source>
        <dbReference type="SAM" id="MobiDB-lite"/>
    </source>
</evidence>
<name>A0AAV0UPE1_HYABA</name>
<accession>A0AAV0UPE1</accession>
<keyword evidence="1" id="KW-0539">Nucleus</keyword>
<feature type="domain" description="Origin recognition complex subunit 2 RecA-like" evidence="3">
    <location>
        <begin position="124"/>
        <end position="281"/>
    </location>
</feature>
<protein>
    <recommendedName>
        <fullName evidence="1">Origin recognition complex subunit 2</fullName>
    </recommendedName>
</protein>
<evidence type="ECO:0000256" key="1">
    <source>
        <dbReference type="RuleBase" id="RU368084"/>
    </source>
</evidence>
<gene>
    <name evidence="4" type="ORF">HBR001_LOCUS7373</name>
</gene>
<dbReference type="GO" id="GO:0005664">
    <property type="term" value="C:nuclear origin of replication recognition complex"/>
    <property type="evidence" value="ECO:0007669"/>
    <property type="project" value="UniProtKB-UniRule"/>
</dbReference>
<sequence length="429" mass="47906">MSPNGLRARFRQKQSEPPTGIELGTASANAYFTSKRIRQRVPRKTKPAPRDERVAVVAQAAQQDGPAVHQDDQQLFLAQAQSGYDGIAQEKGHVRALQVPVPQQVIAELRARDNERVGASVSTRFEQHFATWKSEVLAGYNLLLYGVGSKLALLQNFAASCLSDSVVIQVHGYLSLVSLKYVVETIQEKILHLEAKPNQSLVRQCRDIALTRPSSSSQHVLQVYLIVHSIDGLALRHPETQTCLSWLAKAPFISLAASMDHINGPSIWKEEDFDRFEWLSQKLDTCEPYTDEIELRLTKRSKTADATSNGVKFILQSLTPTDVATLQELARQQLAASASTKRGSRKLKGMHAPYQSVYEACRRKLLHATPLAMKNSVKCLEDHGLLKQSRVNTVEYLEIPLSESIIRADILREETEGDSTYDDLNKRNA</sequence>
<dbReference type="GO" id="GO:0003688">
    <property type="term" value="F:DNA replication origin binding"/>
    <property type="evidence" value="ECO:0007669"/>
    <property type="project" value="UniProtKB-UniRule"/>
</dbReference>
<evidence type="ECO:0000313" key="4">
    <source>
        <dbReference type="EMBL" id="CAI5738098.1"/>
    </source>
</evidence>
<organism evidence="4 5">
    <name type="scientific">Hyaloperonospora brassicae</name>
    <name type="common">Brassica downy mildew</name>
    <name type="synonym">Peronospora brassicae</name>
    <dbReference type="NCBI Taxonomy" id="162125"/>
    <lineage>
        <taxon>Eukaryota</taxon>
        <taxon>Sar</taxon>
        <taxon>Stramenopiles</taxon>
        <taxon>Oomycota</taxon>
        <taxon>Peronosporomycetes</taxon>
        <taxon>Peronosporales</taxon>
        <taxon>Peronosporaceae</taxon>
        <taxon>Hyaloperonospora</taxon>
    </lineage>
</organism>
<comment type="function">
    <text evidence="1">Component of the origin recognition complex (ORC) that binds origins of replication. DNA-binding is ATP-dependent. ORC is required to assemble the pre-replication complex necessary to initiate DNA replication.</text>
</comment>
<dbReference type="PANTHER" id="PTHR14052:SF0">
    <property type="entry name" value="ORIGIN RECOGNITION COMPLEX SUBUNIT 2"/>
    <property type="match status" value="1"/>
</dbReference>
<dbReference type="Pfam" id="PF04084">
    <property type="entry name" value="RecA-like_ORC2"/>
    <property type="match status" value="1"/>
</dbReference>
<comment type="similarity">
    <text evidence="1">Belongs to the ORC2 family.</text>
</comment>
<dbReference type="InterPro" id="IPR056772">
    <property type="entry name" value="RecA-like_ORC2"/>
</dbReference>
<proteinExistence type="inferred from homology"/>
<keyword evidence="1" id="KW-0235">DNA replication</keyword>